<name>A0A1G2GTH8_9BACT</name>
<gene>
    <name evidence="2" type="ORF">A3B25_01895</name>
</gene>
<dbReference type="STRING" id="1802126.A3B25_01895"/>
<keyword evidence="1" id="KW-0812">Transmembrane</keyword>
<evidence type="ECO:0000256" key="1">
    <source>
        <dbReference type="SAM" id="Phobius"/>
    </source>
</evidence>
<keyword evidence="1" id="KW-0472">Membrane</keyword>
<dbReference type="InterPro" id="IPR043993">
    <property type="entry name" value="T4SS_pilin"/>
</dbReference>
<keyword evidence="1" id="KW-1133">Transmembrane helix</keyword>
<protein>
    <submittedName>
        <fullName evidence="2">Uncharacterized protein</fullName>
    </submittedName>
</protein>
<feature type="transmembrane region" description="Helical" evidence="1">
    <location>
        <begin position="96"/>
        <end position="113"/>
    </location>
</feature>
<evidence type="ECO:0000313" key="2">
    <source>
        <dbReference type="EMBL" id="OGZ53429.1"/>
    </source>
</evidence>
<sequence>MKNRIKYVASLSLTTAIAALPLLAGAVPSIPVPGAPLTTPGPFTDLPSLTSFICLVVYGWLFVFLIVLSVIFAMVAAYKYLTAGGDPEKVKSASNILIYAAIAIVVALFARGLPTLIYSLVGGGGATAAC</sequence>
<organism evidence="2 3">
    <name type="scientific">Candidatus Ryanbacteria bacterium RIFCSPLOWO2_01_FULL_48_26</name>
    <dbReference type="NCBI Taxonomy" id="1802126"/>
    <lineage>
        <taxon>Bacteria</taxon>
        <taxon>Candidatus Ryaniibacteriota</taxon>
    </lineage>
</organism>
<feature type="transmembrane region" description="Helical" evidence="1">
    <location>
        <begin position="49"/>
        <end position="75"/>
    </location>
</feature>
<dbReference type="AlphaFoldDB" id="A0A1G2GTH8"/>
<reference evidence="2 3" key="1">
    <citation type="journal article" date="2016" name="Nat. Commun.">
        <title>Thousands of microbial genomes shed light on interconnected biogeochemical processes in an aquifer system.</title>
        <authorList>
            <person name="Anantharaman K."/>
            <person name="Brown C.T."/>
            <person name="Hug L.A."/>
            <person name="Sharon I."/>
            <person name="Castelle C.J."/>
            <person name="Probst A.J."/>
            <person name="Thomas B.C."/>
            <person name="Singh A."/>
            <person name="Wilkins M.J."/>
            <person name="Karaoz U."/>
            <person name="Brodie E.L."/>
            <person name="Williams K.H."/>
            <person name="Hubbard S.S."/>
            <person name="Banfield J.F."/>
        </authorList>
    </citation>
    <scope>NUCLEOTIDE SEQUENCE [LARGE SCALE GENOMIC DNA]</scope>
</reference>
<comment type="caution">
    <text evidence="2">The sequence shown here is derived from an EMBL/GenBank/DDBJ whole genome shotgun (WGS) entry which is preliminary data.</text>
</comment>
<proteinExistence type="predicted"/>
<accession>A0A1G2GTH8</accession>
<evidence type="ECO:0000313" key="3">
    <source>
        <dbReference type="Proteomes" id="UP000179106"/>
    </source>
</evidence>
<dbReference type="Pfam" id="PF18895">
    <property type="entry name" value="T4SS_pilin"/>
    <property type="match status" value="1"/>
</dbReference>
<dbReference type="EMBL" id="MHNW01000019">
    <property type="protein sequence ID" value="OGZ53429.1"/>
    <property type="molecule type" value="Genomic_DNA"/>
</dbReference>
<dbReference type="Proteomes" id="UP000179106">
    <property type="component" value="Unassembled WGS sequence"/>
</dbReference>